<proteinExistence type="predicted"/>
<evidence type="ECO:0000313" key="3">
    <source>
        <dbReference type="EMBL" id="KPG05284.1"/>
    </source>
</evidence>
<protein>
    <recommendedName>
        <fullName evidence="2">PASTA domain-containing protein</fullName>
    </recommendedName>
</protein>
<dbReference type="InterPro" id="IPR005543">
    <property type="entry name" value="PASTA_dom"/>
</dbReference>
<evidence type="ECO:0000256" key="1">
    <source>
        <dbReference type="SAM" id="Phobius"/>
    </source>
</evidence>
<comment type="caution">
    <text evidence="3">The sequence shown here is derived from an EMBL/GenBank/DDBJ whole genome shotgun (WGS) entry which is preliminary data.</text>
</comment>
<gene>
    <name evidence="3" type="ORF">AN908_22870</name>
</gene>
<dbReference type="Proteomes" id="UP000037843">
    <property type="component" value="Unassembled WGS sequence"/>
</dbReference>
<evidence type="ECO:0000313" key="4">
    <source>
        <dbReference type="Proteomes" id="UP000037843"/>
    </source>
</evidence>
<dbReference type="PROSITE" id="PS51178">
    <property type="entry name" value="PASTA"/>
    <property type="match status" value="1"/>
</dbReference>
<feature type="transmembrane region" description="Helical" evidence="1">
    <location>
        <begin position="142"/>
        <end position="162"/>
    </location>
</feature>
<feature type="transmembrane region" description="Helical" evidence="1">
    <location>
        <begin position="34"/>
        <end position="54"/>
    </location>
</feature>
<sequence length="255" mass="27061">MIVIGLVLFLALWPYLLGTFIAVQCGAWNPSTTRFVVGWCFEVVYIAILVAAYVSSRHQSALRAAEEARRMAELTASGVVYQVNRARSVVYRHGTCTMNHRSAEVAGRCGKSATPVAGYSSGQITASGTTAMDHPVINRLDFAWPVGILVVGLIVGVVIFIADPIHSPAGDAAANPCPAQMAATETITMPGLIGQNAGGVERRLKSLGLTSVELSSANPNYKSVWKASNWTVVSTDPGPGCLIGLHYPVTVYVTK</sequence>
<keyword evidence="1" id="KW-0472">Membrane</keyword>
<feature type="domain" description="PASTA" evidence="2">
    <location>
        <begin position="183"/>
        <end position="255"/>
    </location>
</feature>
<keyword evidence="1" id="KW-1133">Transmembrane helix</keyword>
<dbReference type="Gene3D" id="3.30.10.20">
    <property type="match status" value="1"/>
</dbReference>
<name>A0A7V8LL63_9MYCO</name>
<evidence type="ECO:0000259" key="2">
    <source>
        <dbReference type="PROSITE" id="PS51178"/>
    </source>
</evidence>
<dbReference type="EMBL" id="LJFO01000015">
    <property type="protein sequence ID" value="KPG05284.1"/>
    <property type="molecule type" value="Genomic_DNA"/>
</dbReference>
<dbReference type="AlphaFoldDB" id="A0A7V8LL63"/>
<keyword evidence="1" id="KW-0812">Transmembrane</keyword>
<reference evidence="3 4" key="1">
    <citation type="submission" date="2015-09" db="EMBL/GenBank/DDBJ databases">
        <title>Genome Sequences of Mycobacterium immunogenum Isolates, Recuperated from a Chloraminated Drinking Water Distribution System Simulator Subjected to Episodes of Nitrification.</title>
        <authorList>
            <person name="Gomez-Alvarez V."/>
            <person name="Revetta R.P."/>
        </authorList>
    </citation>
    <scope>NUCLEOTIDE SEQUENCE [LARGE SCALE GENOMIC DNA]</scope>
    <source>
        <strain evidence="3 4">H008</strain>
    </source>
</reference>
<organism evidence="3 4">
    <name type="scientific">Mycobacteroides immunogenum</name>
    <dbReference type="NCBI Taxonomy" id="83262"/>
    <lineage>
        <taxon>Bacteria</taxon>
        <taxon>Bacillati</taxon>
        <taxon>Actinomycetota</taxon>
        <taxon>Actinomycetes</taxon>
        <taxon>Mycobacteriales</taxon>
        <taxon>Mycobacteriaceae</taxon>
        <taxon>Mycobacteroides</taxon>
    </lineage>
</organism>
<accession>A0A7V8LL63</accession>